<name>A0A0S2F9N9_LYSAN</name>
<keyword evidence="2" id="KW-0732">Signal</keyword>
<evidence type="ECO:0000313" key="4">
    <source>
        <dbReference type="Proteomes" id="UP000060787"/>
    </source>
</evidence>
<dbReference type="PATRIC" id="fig|84531.8.peg.2130"/>
<evidence type="ECO:0008006" key="5">
    <source>
        <dbReference type="Google" id="ProtNLM"/>
    </source>
</evidence>
<dbReference type="RefSeq" id="WP_057917617.1">
    <property type="nucleotide sequence ID" value="NZ_CP011129.1"/>
</dbReference>
<feature type="signal peptide" evidence="2">
    <location>
        <begin position="1"/>
        <end position="19"/>
    </location>
</feature>
<sequence length="374" mass="41380">MNLTRLAAATALPVLLAWAASGASTTVPASGPVAAKAVNDALGASLRADMPTALSTLKAAPLEEFNAKDAAFRACMLSRHDRSTPPYLAGTVADPFARSVLEVYQRYWWKALRDPAVRPAEEARLKTDLAALIGEPAPAPTEEAFEGLNERINVELRKRGFHPLQGRTPPLYDLMLWGRQEERPYTVDLPSGEQQPVKVFVMDGWVSRGWAHYTSCERTGAAGWAKPEGLYAVRSSYGDMKGEDFRVSFLGHEAQHFADMKRWPEMPAWTLEYRAKLVELAQADTTREKLLDRFYRSQDDEPDHPHPYANKRVTTEVATRLGLAADADLRKTDPEAVRRTAREVLIADTQRREAEGAEKTGVMAGSDPAPVSRP</sequence>
<dbReference type="STRING" id="84531.LA76x_2114"/>
<dbReference type="AlphaFoldDB" id="A0A0S2F9N9"/>
<evidence type="ECO:0000256" key="2">
    <source>
        <dbReference type="SAM" id="SignalP"/>
    </source>
</evidence>
<keyword evidence="4" id="KW-1185">Reference proteome</keyword>
<evidence type="ECO:0000313" key="3">
    <source>
        <dbReference type="EMBL" id="ALN80252.1"/>
    </source>
</evidence>
<reference evidence="3 4" key="1">
    <citation type="journal article" date="2015" name="BMC Genomics">
        <title>Comparative genomics and metabolic profiling of the genus Lysobacter.</title>
        <authorList>
            <person name="de Bruijn I."/>
            <person name="Cheng X."/>
            <person name="de Jager V."/>
            <person name="Exposito R.G."/>
            <person name="Watrous J."/>
            <person name="Patel N."/>
            <person name="Postma J."/>
            <person name="Dorrestein P.C."/>
            <person name="Kobayashi D."/>
            <person name="Raaijmakers J.M."/>
        </authorList>
    </citation>
    <scope>NUCLEOTIDE SEQUENCE [LARGE SCALE GENOMIC DNA]</scope>
    <source>
        <strain evidence="3 4">76</strain>
    </source>
</reference>
<feature type="region of interest" description="Disordered" evidence="1">
    <location>
        <begin position="343"/>
        <end position="374"/>
    </location>
</feature>
<dbReference type="eggNOG" id="ENOG5032WNU">
    <property type="taxonomic scope" value="Bacteria"/>
</dbReference>
<dbReference type="EMBL" id="CP011129">
    <property type="protein sequence ID" value="ALN80252.1"/>
    <property type="molecule type" value="Genomic_DNA"/>
</dbReference>
<feature type="compositionally biased region" description="Basic and acidic residues" evidence="1">
    <location>
        <begin position="349"/>
        <end position="358"/>
    </location>
</feature>
<proteinExistence type="predicted"/>
<dbReference type="KEGG" id="lab:LA76x_2114"/>
<feature type="chain" id="PRO_5006596975" description="Peptidase MA superfamily protein" evidence="2">
    <location>
        <begin position="20"/>
        <end position="374"/>
    </location>
</feature>
<evidence type="ECO:0000256" key="1">
    <source>
        <dbReference type="SAM" id="MobiDB-lite"/>
    </source>
</evidence>
<dbReference type="Proteomes" id="UP000060787">
    <property type="component" value="Chromosome"/>
</dbReference>
<organism evidence="3 4">
    <name type="scientific">Lysobacter antibioticus</name>
    <dbReference type="NCBI Taxonomy" id="84531"/>
    <lineage>
        <taxon>Bacteria</taxon>
        <taxon>Pseudomonadati</taxon>
        <taxon>Pseudomonadota</taxon>
        <taxon>Gammaproteobacteria</taxon>
        <taxon>Lysobacterales</taxon>
        <taxon>Lysobacteraceae</taxon>
        <taxon>Lysobacter</taxon>
    </lineage>
</organism>
<protein>
    <recommendedName>
        <fullName evidence="5">Peptidase MA superfamily protein</fullName>
    </recommendedName>
</protein>
<gene>
    <name evidence="3" type="ORF">LA76x_2114</name>
</gene>
<accession>A0A0S2F9N9</accession>